<proteinExistence type="predicted"/>
<dbReference type="AlphaFoldDB" id="A0A4Z0F8P7"/>
<dbReference type="InterPro" id="IPR010902">
    <property type="entry name" value="NUMOD4"/>
</dbReference>
<reference evidence="4 5" key="1">
    <citation type="journal article" date="2019" name="ISME J.">
        <title>Candidatus Macondimonas diazotrophica, a novel gammaproteobacterial genus dominating crude-oil-contaminated coastal sediments.</title>
        <authorList>
            <person name="Karthikeyan S."/>
            <person name="Konstantinidis K."/>
        </authorList>
    </citation>
    <scope>NUCLEOTIDE SEQUENCE [LARGE SCALE GENOMIC DNA]</scope>
    <source>
        <strain evidence="4 5">KTK01</strain>
    </source>
</reference>
<accession>A0A4Z0F8P7</accession>
<feature type="region of interest" description="Disordered" evidence="1">
    <location>
        <begin position="136"/>
        <end position="170"/>
    </location>
</feature>
<keyword evidence="4" id="KW-0378">Hydrolase</keyword>
<evidence type="ECO:0000313" key="4">
    <source>
        <dbReference type="EMBL" id="TFZ81645.1"/>
    </source>
</evidence>
<dbReference type="Proteomes" id="UP000297890">
    <property type="component" value="Unassembled WGS sequence"/>
</dbReference>
<dbReference type="GO" id="GO:0004519">
    <property type="term" value="F:endonuclease activity"/>
    <property type="evidence" value="ECO:0007669"/>
    <property type="project" value="UniProtKB-KW"/>
</dbReference>
<feature type="domain" description="HNH nuclease" evidence="3">
    <location>
        <begin position="62"/>
        <end position="106"/>
    </location>
</feature>
<feature type="compositionally biased region" description="Basic and acidic residues" evidence="1">
    <location>
        <begin position="159"/>
        <end position="170"/>
    </location>
</feature>
<dbReference type="OrthoDB" id="388551at2"/>
<dbReference type="SUPFAM" id="SSF54060">
    <property type="entry name" value="His-Me finger endonucleases"/>
    <property type="match status" value="1"/>
</dbReference>
<gene>
    <name evidence="4" type="ORF">E4680_11725</name>
</gene>
<evidence type="ECO:0000259" key="3">
    <source>
        <dbReference type="Pfam" id="PF13392"/>
    </source>
</evidence>
<comment type="caution">
    <text evidence="4">The sequence shown here is derived from an EMBL/GenBank/DDBJ whole genome shotgun (WGS) entry which is preliminary data.</text>
</comment>
<keyword evidence="4" id="KW-0540">Nuclease</keyword>
<evidence type="ECO:0000256" key="1">
    <source>
        <dbReference type="SAM" id="MobiDB-lite"/>
    </source>
</evidence>
<dbReference type="Gene3D" id="1.10.10.10">
    <property type="entry name" value="Winged helix-like DNA-binding domain superfamily/Winged helix DNA-binding domain"/>
    <property type="match status" value="1"/>
</dbReference>
<dbReference type="Pfam" id="PF13392">
    <property type="entry name" value="HNH_3"/>
    <property type="match status" value="1"/>
</dbReference>
<dbReference type="InterPro" id="IPR044925">
    <property type="entry name" value="His-Me_finger_sf"/>
</dbReference>
<keyword evidence="4" id="KW-0255">Endonuclease</keyword>
<dbReference type="InterPro" id="IPR003615">
    <property type="entry name" value="HNH_nuc"/>
</dbReference>
<name>A0A4Z0F8P7_9GAMM</name>
<dbReference type="EMBL" id="SRIO01000018">
    <property type="protein sequence ID" value="TFZ81645.1"/>
    <property type="molecule type" value="Genomic_DNA"/>
</dbReference>
<sequence>MMEEWRSIAEFEGSYEVSNLGRVRRIRLVRGAPKVPFILSTWTSNSGYVQVKLKNNGRSSNKYIHRLVAYHFLDKKSDLTEVNHLDGNKTNNKVDNLEWVSKSQNQLHKNRVLRLNQYKVHVFLSPEGVRHETTNLSEFSEKHGLNRQSMGRVSSGREITTKDGDEPPKH</sequence>
<dbReference type="InterPro" id="IPR036388">
    <property type="entry name" value="WH-like_DNA-bd_sf"/>
</dbReference>
<dbReference type="Gene3D" id="3.90.75.20">
    <property type="match status" value="1"/>
</dbReference>
<evidence type="ECO:0000259" key="2">
    <source>
        <dbReference type="Pfam" id="PF07463"/>
    </source>
</evidence>
<protein>
    <submittedName>
        <fullName evidence="4">Endonuclease</fullName>
    </submittedName>
</protein>
<keyword evidence="5" id="KW-1185">Reference proteome</keyword>
<organism evidence="4 5">
    <name type="scientific">Candidatus Macondimonas diazotrophica</name>
    <dbReference type="NCBI Taxonomy" id="2305248"/>
    <lineage>
        <taxon>Bacteria</taxon>
        <taxon>Pseudomonadati</taxon>
        <taxon>Pseudomonadota</taxon>
        <taxon>Gammaproteobacteria</taxon>
        <taxon>Chromatiales</taxon>
        <taxon>Ectothiorhodospiraceae</taxon>
        <taxon>Candidatus Macondimonas</taxon>
    </lineage>
</organism>
<dbReference type="GO" id="GO:0016788">
    <property type="term" value="F:hydrolase activity, acting on ester bonds"/>
    <property type="evidence" value="ECO:0007669"/>
    <property type="project" value="InterPro"/>
</dbReference>
<dbReference type="Pfam" id="PF07463">
    <property type="entry name" value="NUMOD4"/>
    <property type="match status" value="1"/>
</dbReference>
<evidence type="ECO:0000313" key="5">
    <source>
        <dbReference type="Proteomes" id="UP000297890"/>
    </source>
</evidence>
<feature type="domain" description="NUMOD4" evidence="2">
    <location>
        <begin position="3"/>
        <end position="53"/>
    </location>
</feature>